<keyword evidence="2" id="KW-1185">Reference proteome</keyword>
<feature type="non-terminal residue" evidence="1">
    <location>
        <position position="1"/>
    </location>
</feature>
<comment type="caution">
    <text evidence="1">The sequence shown here is derived from an EMBL/GenBank/DDBJ whole genome shotgun (WGS) entry which is preliminary data.</text>
</comment>
<name>A0ABR9TTQ3_9NOSO</name>
<gene>
    <name evidence="1" type="ORF">IQ229_01810</name>
</gene>
<dbReference type="Gene3D" id="1.25.40.10">
    <property type="entry name" value="Tetratricopeptide repeat domain"/>
    <property type="match status" value="1"/>
</dbReference>
<evidence type="ECO:0008006" key="3">
    <source>
        <dbReference type="Google" id="ProtNLM"/>
    </source>
</evidence>
<organism evidence="1 2">
    <name type="scientific">Nostoc cf. edaphicum LEGE 07299</name>
    <dbReference type="NCBI Taxonomy" id="2777974"/>
    <lineage>
        <taxon>Bacteria</taxon>
        <taxon>Bacillati</taxon>
        <taxon>Cyanobacteriota</taxon>
        <taxon>Cyanophyceae</taxon>
        <taxon>Nostocales</taxon>
        <taxon>Nostocaceae</taxon>
        <taxon>Nostoc</taxon>
    </lineage>
</organism>
<protein>
    <recommendedName>
        <fullName evidence="3">HEAT repeat domain-containing protein</fullName>
    </recommendedName>
</protein>
<proteinExistence type="predicted"/>
<dbReference type="InterPro" id="IPR011990">
    <property type="entry name" value="TPR-like_helical_dom_sf"/>
</dbReference>
<evidence type="ECO:0000313" key="2">
    <source>
        <dbReference type="Proteomes" id="UP000647836"/>
    </source>
</evidence>
<evidence type="ECO:0000313" key="1">
    <source>
        <dbReference type="EMBL" id="MBE9103724.1"/>
    </source>
</evidence>
<dbReference type="Proteomes" id="UP000647836">
    <property type="component" value="Unassembled WGS sequence"/>
</dbReference>
<accession>A0ABR9TTQ3</accession>
<reference evidence="1 2" key="1">
    <citation type="submission" date="2020-10" db="EMBL/GenBank/DDBJ databases">
        <authorList>
            <person name="Castelo-Branco R."/>
            <person name="Eusebio N."/>
            <person name="Adriana R."/>
            <person name="Vieira A."/>
            <person name="Brugerolle De Fraissinette N."/>
            <person name="Rezende De Castro R."/>
            <person name="Schneider M.P."/>
            <person name="Vasconcelos V."/>
            <person name="Leao P.N."/>
        </authorList>
    </citation>
    <scope>NUCLEOTIDE SEQUENCE [LARGE SCALE GENOMIC DNA]</scope>
    <source>
        <strain evidence="1 2">LEGE 07299</strain>
    </source>
</reference>
<dbReference type="EMBL" id="JADEXF010000033">
    <property type="protein sequence ID" value="MBE9103724.1"/>
    <property type="molecule type" value="Genomic_DNA"/>
</dbReference>
<sequence>EKLPPELLPEALTAAREIQDESNRANVLRALTEKLPLELLPEALAAARAIQNQSNRAYALIALAEKLPPELLPEALAAAREIQSEDYRANVLSALAESLSQMPSTELFPLWQDTAHELSLHTRPNLLQDIKALFPVIFALGGETVTAEIACAIVDVGRWWK</sequence>